<feature type="transmembrane region" description="Helical" evidence="1">
    <location>
        <begin position="110"/>
        <end position="129"/>
    </location>
</feature>
<feature type="transmembrane region" description="Helical" evidence="1">
    <location>
        <begin position="437"/>
        <end position="457"/>
    </location>
</feature>
<feature type="transmembrane region" description="Helical" evidence="1">
    <location>
        <begin position="195"/>
        <end position="212"/>
    </location>
</feature>
<feature type="transmembrane region" description="Helical" evidence="1">
    <location>
        <begin position="167"/>
        <end position="188"/>
    </location>
</feature>
<feature type="transmembrane region" description="Helical" evidence="1">
    <location>
        <begin position="360"/>
        <end position="378"/>
    </location>
</feature>
<feature type="transmembrane region" description="Helical" evidence="1">
    <location>
        <begin position="558"/>
        <end position="580"/>
    </location>
</feature>
<dbReference type="Pfam" id="PF10101">
    <property type="entry name" value="DUF2339"/>
    <property type="match status" value="2"/>
</dbReference>
<keyword evidence="1" id="KW-0472">Membrane</keyword>
<gene>
    <name evidence="2" type="ORF">J2Z37_004959</name>
</gene>
<dbReference type="PANTHER" id="PTHR38434:SF1">
    <property type="entry name" value="BLL2549 PROTEIN"/>
    <property type="match status" value="1"/>
</dbReference>
<reference evidence="2 3" key="1">
    <citation type="submission" date="2021-03" db="EMBL/GenBank/DDBJ databases">
        <title>Genomic Encyclopedia of Type Strains, Phase IV (KMG-IV): sequencing the most valuable type-strain genomes for metagenomic binning, comparative biology and taxonomic classification.</title>
        <authorList>
            <person name="Goeker M."/>
        </authorList>
    </citation>
    <scope>NUCLEOTIDE SEQUENCE [LARGE SCALE GENOMIC DNA]</scope>
    <source>
        <strain evidence="2 3">DSM 24738</strain>
    </source>
</reference>
<organism evidence="2 3">
    <name type="scientific">Ammoniphilus resinae</name>
    <dbReference type="NCBI Taxonomy" id="861532"/>
    <lineage>
        <taxon>Bacteria</taxon>
        <taxon>Bacillati</taxon>
        <taxon>Bacillota</taxon>
        <taxon>Bacilli</taxon>
        <taxon>Bacillales</taxon>
        <taxon>Paenibacillaceae</taxon>
        <taxon>Aneurinibacillus group</taxon>
        <taxon>Ammoniphilus</taxon>
    </lineage>
</organism>
<proteinExistence type="predicted"/>
<feature type="transmembrane region" description="Helical" evidence="1">
    <location>
        <begin position="533"/>
        <end position="552"/>
    </location>
</feature>
<keyword evidence="1" id="KW-0812">Transmembrane</keyword>
<dbReference type="EMBL" id="JAGGKT010000032">
    <property type="protein sequence ID" value="MBP1934939.1"/>
    <property type="molecule type" value="Genomic_DNA"/>
</dbReference>
<feature type="transmembrane region" description="Helical" evidence="1">
    <location>
        <begin position="141"/>
        <end position="161"/>
    </location>
</feature>
<comment type="caution">
    <text evidence="2">The sequence shown here is derived from an EMBL/GenBank/DDBJ whole genome shotgun (WGS) entry which is preliminary data.</text>
</comment>
<feature type="transmembrane region" description="Helical" evidence="1">
    <location>
        <begin position="273"/>
        <end position="295"/>
    </location>
</feature>
<sequence>MSFGTIRKLEQEIIQLQINQDLILKRLARIEKTIKVEAEEPVVKVEVPVVELKVIPPKPTQPQKEPTQPTPKFTKDLEFRIGGTWLNRIGVVAVVLGMAFFLKYSFDNDWVGPTGRIILGLLSGGVMMFAGEKLHLRYTGYAQGLIGGGSLAMFFSIYAGYQFYFLIPPFVAFSFMVLIMGYTVFMAVRKDSRAIGILGIIGAYMAPFLVGSEDPSLWLLYAYLTFLTLGVLGISIYKKWVVFQYLSFIFNQLIFAFMWMAVTWGSAYENFVAPSFLFLCTNFFIYLGIISVYNIRTKKKSTRWDISLILMNGFLFFAWSTDVLEYTFLTDLLGFYAVFMALVYLYLGKMAYQLHKEDKGQVYSLFLLAFVLITLAFPIQFSDVYVGLGWLAEAVGLAYMARRLDAPKILKCGMVVLVLGMMATLGELSSIGLADTFLFNSATLLLVVCLTAIYRMVKILTGWEEPSPRIKQVLKGMFLVISFIGLTLENEHFFYLHGTTDYGLSPEQLSLSALWTLFAIGLFAAGIVRKSRYYRYSSLALLAMVVLKAFFIDLGDLATIYKIILFIFLGLSLLGISFLYQRKFREEDGSQ</sequence>
<evidence type="ECO:0000256" key="1">
    <source>
        <dbReference type="SAM" id="Phobius"/>
    </source>
</evidence>
<dbReference type="InterPro" id="IPR019286">
    <property type="entry name" value="DUF2339_TM"/>
</dbReference>
<dbReference type="PANTHER" id="PTHR38434">
    <property type="entry name" value="BLL2549 PROTEIN"/>
    <property type="match status" value="1"/>
</dbReference>
<dbReference type="RefSeq" id="WP_209812911.1">
    <property type="nucleotide sequence ID" value="NZ_JAGGKT010000032.1"/>
</dbReference>
<feature type="transmembrane region" description="Helical" evidence="1">
    <location>
        <begin position="302"/>
        <end position="320"/>
    </location>
</feature>
<feature type="transmembrane region" description="Helical" evidence="1">
    <location>
        <begin position="326"/>
        <end position="348"/>
    </location>
</feature>
<feature type="transmembrane region" description="Helical" evidence="1">
    <location>
        <begin position="478"/>
        <end position="497"/>
    </location>
</feature>
<accession>A0ABS4GXE4</accession>
<name>A0ABS4GXE4_9BACL</name>
<evidence type="ECO:0000313" key="2">
    <source>
        <dbReference type="EMBL" id="MBP1934939.1"/>
    </source>
</evidence>
<keyword evidence="1" id="KW-1133">Transmembrane helix</keyword>
<feature type="transmembrane region" description="Helical" evidence="1">
    <location>
        <begin position="509"/>
        <end position="528"/>
    </location>
</feature>
<dbReference type="Proteomes" id="UP001519343">
    <property type="component" value="Unassembled WGS sequence"/>
</dbReference>
<feature type="transmembrane region" description="Helical" evidence="1">
    <location>
        <begin position="249"/>
        <end position="267"/>
    </location>
</feature>
<protein>
    <submittedName>
        <fullName evidence="2">Membrane protein</fullName>
    </submittedName>
</protein>
<feature type="transmembrane region" description="Helical" evidence="1">
    <location>
        <begin position="85"/>
        <end position="104"/>
    </location>
</feature>
<keyword evidence="3" id="KW-1185">Reference proteome</keyword>
<evidence type="ECO:0000313" key="3">
    <source>
        <dbReference type="Proteomes" id="UP001519343"/>
    </source>
</evidence>
<feature type="transmembrane region" description="Helical" evidence="1">
    <location>
        <begin position="218"/>
        <end position="237"/>
    </location>
</feature>